<feature type="compositionally biased region" description="Polar residues" evidence="1">
    <location>
        <begin position="81"/>
        <end position="90"/>
    </location>
</feature>
<evidence type="ECO:0000313" key="2">
    <source>
        <dbReference type="EMBL" id="KAL1275452.1"/>
    </source>
</evidence>
<organism evidence="2 3">
    <name type="scientific">Cirrhinus molitorella</name>
    <name type="common">mud carp</name>
    <dbReference type="NCBI Taxonomy" id="172907"/>
    <lineage>
        <taxon>Eukaryota</taxon>
        <taxon>Metazoa</taxon>
        <taxon>Chordata</taxon>
        <taxon>Craniata</taxon>
        <taxon>Vertebrata</taxon>
        <taxon>Euteleostomi</taxon>
        <taxon>Actinopterygii</taxon>
        <taxon>Neopterygii</taxon>
        <taxon>Teleostei</taxon>
        <taxon>Ostariophysi</taxon>
        <taxon>Cypriniformes</taxon>
        <taxon>Cyprinidae</taxon>
        <taxon>Labeoninae</taxon>
        <taxon>Labeonini</taxon>
        <taxon>Cirrhinus</taxon>
    </lineage>
</organism>
<comment type="caution">
    <text evidence="2">The sequence shown here is derived from an EMBL/GenBank/DDBJ whole genome shotgun (WGS) entry which is preliminary data.</text>
</comment>
<reference evidence="2 3" key="1">
    <citation type="submission" date="2023-09" db="EMBL/GenBank/DDBJ databases">
        <authorList>
            <person name="Wang M."/>
        </authorList>
    </citation>
    <scope>NUCLEOTIDE SEQUENCE [LARGE SCALE GENOMIC DNA]</scope>
    <source>
        <strain evidence="2">GT-2023</strain>
        <tissue evidence="2">Liver</tissue>
    </source>
</reference>
<dbReference type="Proteomes" id="UP001558613">
    <property type="component" value="Unassembled WGS sequence"/>
</dbReference>
<protein>
    <submittedName>
        <fullName evidence="2">Uncharacterized protein</fullName>
    </submittedName>
</protein>
<evidence type="ECO:0000313" key="3">
    <source>
        <dbReference type="Proteomes" id="UP001558613"/>
    </source>
</evidence>
<keyword evidence="3" id="KW-1185">Reference proteome</keyword>
<evidence type="ECO:0000256" key="1">
    <source>
        <dbReference type="SAM" id="MobiDB-lite"/>
    </source>
</evidence>
<feature type="region of interest" description="Disordered" evidence="1">
    <location>
        <begin position="69"/>
        <end position="95"/>
    </location>
</feature>
<accession>A0ABR3NF20</accession>
<dbReference type="EMBL" id="JAYMGO010000004">
    <property type="protein sequence ID" value="KAL1275452.1"/>
    <property type="molecule type" value="Genomic_DNA"/>
</dbReference>
<name>A0ABR3NF20_9TELE</name>
<sequence length="126" mass="13771">MEVRRAGQLECAYNLIPFEFPLMDQCNFYLHHDKSVRKLDTGSSTIPGLWGQACSLVKRHLSGPIGRCQNQGSPALADGQMSGQVPSVGSLSDDDDEPVFGRSLAQMVRASPSRCFPVSFTFSFDA</sequence>
<gene>
    <name evidence="2" type="ORF">QQF64_035075</name>
</gene>
<proteinExistence type="predicted"/>